<dbReference type="VEuPathDB" id="FungiDB:EYZ11_002439"/>
<keyword evidence="2" id="KW-1185">Reference proteome</keyword>
<evidence type="ECO:0000313" key="1">
    <source>
        <dbReference type="EMBL" id="THC98087.1"/>
    </source>
</evidence>
<dbReference type="Proteomes" id="UP000308092">
    <property type="component" value="Unassembled WGS sequence"/>
</dbReference>
<organism evidence="1 2">
    <name type="scientific">Aspergillus tanneri</name>
    <dbReference type="NCBI Taxonomy" id="1220188"/>
    <lineage>
        <taxon>Eukaryota</taxon>
        <taxon>Fungi</taxon>
        <taxon>Dikarya</taxon>
        <taxon>Ascomycota</taxon>
        <taxon>Pezizomycotina</taxon>
        <taxon>Eurotiomycetes</taxon>
        <taxon>Eurotiomycetidae</taxon>
        <taxon>Eurotiales</taxon>
        <taxon>Aspergillaceae</taxon>
        <taxon>Aspergillus</taxon>
        <taxon>Aspergillus subgen. Circumdati</taxon>
    </lineage>
</organism>
<protein>
    <submittedName>
        <fullName evidence="1">Uncharacterized protein</fullName>
    </submittedName>
</protein>
<name>A0A4S3JT43_9EURO</name>
<accession>A0A4S3JT43</accession>
<dbReference type="EMBL" id="SOSA01000054">
    <property type="protein sequence ID" value="THC98087.1"/>
    <property type="molecule type" value="Genomic_DNA"/>
</dbReference>
<evidence type="ECO:0000313" key="2">
    <source>
        <dbReference type="Proteomes" id="UP000308092"/>
    </source>
</evidence>
<proteinExistence type="predicted"/>
<gene>
    <name evidence="1" type="ORF">EYZ11_002439</name>
</gene>
<dbReference type="AlphaFoldDB" id="A0A4S3JT43"/>
<sequence>MTLCQNIARLYEAYRKNEWYPIFDWALKRHEMIDGMWKKFDADR</sequence>
<reference evidence="1 2" key="1">
    <citation type="submission" date="2019-03" db="EMBL/GenBank/DDBJ databases">
        <title>The genome sequence of a newly discovered highly antifungal drug resistant Aspergillus species, Aspergillus tanneri NIH 1004.</title>
        <authorList>
            <person name="Mounaud S."/>
            <person name="Singh I."/>
            <person name="Joardar V."/>
            <person name="Pakala S."/>
            <person name="Pakala S."/>
            <person name="Venepally P."/>
            <person name="Hoover J."/>
            <person name="Nierman W."/>
            <person name="Chung J."/>
            <person name="Losada L."/>
        </authorList>
    </citation>
    <scope>NUCLEOTIDE SEQUENCE [LARGE SCALE GENOMIC DNA]</scope>
    <source>
        <strain evidence="1 2">NIH1004</strain>
    </source>
</reference>
<dbReference type="STRING" id="1220188.A0A4S3JT43"/>
<comment type="caution">
    <text evidence="1">The sequence shown here is derived from an EMBL/GenBank/DDBJ whole genome shotgun (WGS) entry which is preliminary data.</text>
</comment>